<dbReference type="PANTHER" id="PTHR39515">
    <property type="entry name" value="CONSERVED PROTEIN"/>
    <property type="match status" value="1"/>
</dbReference>
<evidence type="ECO:0000259" key="4">
    <source>
        <dbReference type="PROSITE" id="PS50995"/>
    </source>
</evidence>
<evidence type="ECO:0000256" key="3">
    <source>
        <dbReference type="ARBA" id="ARBA00023163"/>
    </source>
</evidence>
<dbReference type="InterPro" id="IPR023187">
    <property type="entry name" value="Tscrpt_reg_MarR-type_CS"/>
</dbReference>
<protein>
    <recommendedName>
        <fullName evidence="4">HTH marR-type domain-containing protein</fullName>
    </recommendedName>
</protein>
<dbReference type="RefSeq" id="WP_203763458.1">
    <property type="nucleotide sequence ID" value="NZ_BAAABO010000012.1"/>
</dbReference>
<evidence type="ECO:0000313" key="6">
    <source>
        <dbReference type="Proteomes" id="UP000609879"/>
    </source>
</evidence>
<dbReference type="InterPro" id="IPR000835">
    <property type="entry name" value="HTH_MarR-typ"/>
</dbReference>
<dbReference type="InterPro" id="IPR036390">
    <property type="entry name" value="WH_DNA-bd_sf"/>
</dbReference>
<evidence type="ECO:0000313" key="5">
    <source>
        <dbReference type="EMBL" id="GID74686.1"/>
    </source>
</evidence>
<accession>A0ABQ3Y3X2</accession>
<dbReference type="EMBL" id="BOMI01000064">
    <property type="protein sequence ID" value="GID74686.1"/>
    <property type="molecule type" value="Genomic_DNA"/>
</dbReference>
<evidence type="ECO:0000256" key="2">
    <source>
        <dbReference type="ARBA" id="ARBA00023125"/>
    </source>
</evidence>
<keyword evidence="6" id="KW-1185">Reference proteome</keyword>
<proteinExistence type="predicted"/>
<organism evidence="5 6">
    <name type="scientific">Paractinoplanes deccanensis</name>
    <dbReference type="NCBI Taxonomy" id="113561"/>
    <lineage>
        <taxon>Bacteria</taxon>
        <taxon>Bacillati</taxon>
        <taxon>Actinomycetota</taxon>
        <taxon>Actinomycetes</taxon>
        <taxon>Micromonosporales</taxon>
        <taxon>Micromonosporaceae</taxon>
        <taxon>Paractinoplanes</taxon>
    </lineage>
</organism>
<dbReference type="Proteomes" id="UP000609879">
    <property type="component" value="Unassembled WGS sequence"/>
</dbReference>
<name>A0ABQ3Y3X2_9ACTN</name>
<evidence type="ECO:0000256" key="1">
    <source>
        <dbReference type="ARBA" id="ARBA00023015"/>
    </source>
</evidence>
<dbReference type="Gene3D" id="1.10.10.10">
    <property type="entry name" value="Winged helix-like DNA-binding domain superfamily/Winged helix DNA-binding domain"/>
    <property type="match status" value="1"/>
</dbReference>
<dbReference type="InterPro" id="IPR036388">
    <property type="entry name" value="WH-like_DNA-bd_sf"/>
</dbReference>
<keyword evidence="2" id="KW-0238">DNA-binding</keyword>
<gene>
    <name evidence="5" type="ORF">Ade02nite_33270</name>
</gene>
<dbReference type="SUPFAM" id="SSF46785">
    <property type="entry name" value="Winged helix' DNA-binding domain"/>
    <property type="match status" value="1"/>
</dbReference>
<dbReference type="SMART" id="SM00347">
    <property type="entry name" value="HTH_MARR"/>
    <property type="match status" value="1"/>
</dbReference>
<keyword evidence="1" id="KW-0805">Transcription regulation</keyword>
<sequence length="148" mass="16071">MNDSLELARQMTILGALGRVLRRAVRRVASVDRLSMAQVEVLRTVEANPGIGTRAAAELLQLVPNTVSTIIGELVTAGLLTRVRDEGDRRVARLNLTAQGEKHLASWGETQDAVLAAALERLDEADRRAVRDALPAVRRLLTVLESSS</sequence>
<keyword evidence="3" id="KW-0804">Transcription</keyword>
<comment type="caution">
    <text evidence="5">The sequence shown here is derived from an EMBL/GenBank/DDBJ whole genome shotgun (WGS) entry which is preliminary data.</text>
</comment>
<dbReference type="PANTHER" id="PTHR39515:SF2">
    <property type="entry name" value="HTH-TYPE TRANSCRIPTIONAL REGULATOR RV0880"/>
    <property type="match status" value="1"/>
</dbReference>
<dbReference type="InterPro" id="IPR052526">
    <property type="entry name" value="HTH-type_Bedaq_tolerance"/>
</dbReference>
<dbReference type="PROSITE" id="PS01117">
    <property type="entry name" value="HTH_MARR_1"/>
    <property type="match status" value="1"/>
</dbReference>
<feature type="domain" description="HTH marR-type" evidence="4">
    <location>
        <begin position="10"/>
        <end position="139"/>
    </location>
</feature>
<reference evidence="5 6" key="1">
    <citation type="submission" date="2021-01" db="EMBL/GenBank/DDBJ databases">
        <title>Whole genome shotgun sequence of Actinoplanes deccanensis NBRC 13994.</title>
        <authorList>
            <person name="Komaki H."/>
            <person name="Tamura T."/>
        </authorList>
    </citation>
    <scope>NUCLEOTIDE SEQUENCE [LARGE SCALE GENOMIC DNA]</scope>
    <source>
        <strain evidence="5 6">NBRC 13994</strain>
    </source>
</reference>
<dbReference type="Pfam" id="PF01047">
    <property type="entry name" value="MarR"/>
    <property type="match status" value="1"/>
</dbReference>
<dbReference type="PROSITE" id="PS50995">
    <property type="entry name" value="HTH_MARR_2"/>
    <property type="match status" value="1"/>
</dbReference>